<reference evidence="2" key="1">
    <citation type="submission" date="2020-05" db="EMBL/GenBank/DDBJ databases">
        <title>Frigoriglobus tundricola gen. nov., sp. nov., a psychrotolerant cellulolytic planctomycete of the family Gemmataceae with two divergent copies of 16S rRNA gene.</title>
        <authorList>
            <person name="Kulichevskaya I.S."/>
            <person name="Ivanova A.A."/>
            <person name="Naumoff D.G."/>
            <person name="Beletsky A.V."/>
            <person name="Rijpstra W.I.C."/>
            <person name="Sinninghe Damste J.S."/>
            <person name="Mardanov A.V."/>
            <person name="Ravin N.V."/>
            <person name="Dedysh S.N."/>
        </authorList>
    </citation>
    <scope>NUCLEOTIDE SEQUENCE [LARGE SCALE GENOMIC DNA]</scope>
    <source>
        <strain evidence="2">PL17</strain>
    </source>
</reference>
<gene>
    <name evidence="1" type="ORF">FTUN_5340</name>
</gene>
<protein>
    <submittedName>
        <fullName evidence="1">Uncharacterized protein</fullName>
    </submittedName>
</protein>
<accession>A0A6M5YXS8</accession>
<organism evidence="1 2">
    <name type="scientific">Frigoriglobus tundricola</name>
    <dbReference type="NCBI Taxonomy" id="2774151"/>
    <lineage>
        <taxon>Bacteria</taxon>
        <taxon>Pseudomonadati</taxon>
        <taxon>Planctomycetota</taxon>
        <taxon>Planctomycetia</taxon>
        <taxon>Gemmatales</taxon>
        <taxon>Gemmataceae</taxon>
        <taxon>Frigoriglobus</taxon>
    </lineage>
</organism>
<dbReference type="Proteomes" id="UP000503447">
    <property type="component" value="Chromosome"/>
</dbReference>
<dbReference type="AlphaFoldDB" id="A0A6M5YXS8"/>
<keyword evidence="2" id="KW-1185">Reference proteome</keyword>
<dbReference type="EMBL" id="CP053452">
    <property type="protein sequence ID" value="QJW97762.1"/>
    <property type="molecule type" value="Genomic_DNA"/>
</dbReference>
<dbReference type="KEGG" id="ftj:FTUN_5340"/>
<sequence>MKGSHSNRKATRDEMAHATQVIQEAFPEYEVIWGSHGDYGGGRAPRDHTLAFRLRDRWGKYHSNVIWVFPEGLSSITGEWVKKMVKRGTSHKPRSRRR</sequence>
<name>A0A6M5YXS8_9BACT</name>
<evidence type="ECO:0000313" key="1">
    <source>
        <dbReference type="EMBL" id="QJW97762.1"/>
    </source>
</evidence>
<proteinExistence type="predicted"/>
<dbReference type="RefSeq" id="WP_171473074.1">
    <property type="nucleotide sequence ID" value="NZ_CP053452.2"/>
</dbReference>
<evidence type="ECO:0000313" key="2">
    <source>
        <dbReference type="Proteomes" id="UP000503447"/>
    </source>
</evidence>